<dbReference type="InterPro" id="IPR029026">
    <property type="entry name" value="tRNA_m1G_MTases_N"/>
</dbReference>
<comment type="similarity">
    <text evidence="6">Belongs to the class IV-like SAM-binding methyltransferase superfamily. RNA methyltransferase TrmH family. TrmL subfamily.</text>
</comment>
<dbReference type="InterPro" id="IPR029028">
    <property type="entry name" value="Alpha/beta_knot_MTases"/>
</dbReference>
<evidence type="ECO:0000313" key="9">
    <source>
        <dbReference type="EMBL" id="MBB6098695.1"/>
    </source>
</evidence>
<keyword evidence="4 6" id="KW-0949">S-adenosyl-L-methionine</keyword>
<reference evidence="9 10" key="1">
    <citation type="submission" date="2020-08" db="EMBL/GenBank/DDBJ databases">
        <title>Genomic Encyclopedia of Type Strains, Phase IV (KMG-IV): sequencing the most valuable type-strain genomes for metagenomic binning, comparative biology and taxonomic classification.</title>
        <authorList>
            <person name="Goeker M."/>
        </authorList>
    </citation>
    <scope>NUCLEOTIDE SEQUENCE [LARGE SCALE GENOMIC DNA]</scope>
    <source>
        <strain evidence="9 10">DSM 21458</strain>
    </source>
</reference>
<dbReference type="CDD" id="cd18094">
    <property type="entry name" value="SpoU-like_TrmL"/>
    <property type="match status" value="1"/>
</dbReference>
<dbReference type="GO" id="GO:0005737">
    <property type="term" value="C:cytoplasm"/>
    <property type="evidence" value="ECO:0007669"/>
    <property type="project" value="UniProtKB-SubCell"/>
</dbReference>
<comment type="function">
    <text evidence="6">Could methylate the ribose at the nucleotide 34 wobble position in tRNA.</text>
</comment>
<comment type="caution">
    <text evidence="6">Lacks conserved residue(s) required for the propagation of feature annotation.</text>
</comment>
<keyword evidence="3 6" id="KW-0808">Transferase</keyword>
<feature type="binding site" evidence="6 7">
    <location>
        <position position="101"/>
    </location>
    <ligand>
        <name>S-adenosyl-L-methionine</name>
        <dbReference type="ChEBI" id="CHEBI:59789"/>
    </ligand>
</feature>
<evidence type="ECO:0000313" key="10">
    <source>
        <dbReference type="Proteomes" id="UP000569951"/>
    </source>
</evidence>
<evidence type="ECO:0000256" key="4">
    <source>
        <dbReference type="ARBA" id="ARBA00022691"/>
    </source>
</evidence>
<comment type="catalytic activity">
    <reaction evidence="6">
        <text>cytidine(34) in tRNA + S-adenosyl-L-methionine = 2'-O-methylcytidine(34) in tRNA + S-adenosyl-L-homocysteine + H(+)</text>
        <dbReference type="Rhea" id="RHEA:43084"/>
        <dbReference type="Rhea" id="RHEA-COMP:10331"/>
        <dbReference type="Rhea" id="RHEA-COMP:10332"/>
        <dbReference type="ChEBI" id="CHEBI:15378"/>
        <dbReference type="ChEBI" id="CHEBI:57856"/>
        <dbReference type="ChEBI" id="CHEBI:59789"/>
        <dbReference type="ChEBI" id="CHEBI:74495"/>
        <dbReference type="ChEBI" id="CHEBI:82748"/>
        <dbReference type="EC" id="2.1.1.207"/>
    </reaction>
</comment>
<dbReference type="PANTHER" id="PTHR42971:SF1">
    <property type="entry name" value="TRNA (CYTIDINE(34)-2'-O)-METHYLTRANSFERASE"/>
    <property type="match status" value="1"/>
</dbReference>
<comment type="caution">
    <text evidence="9">The sequence shown here is derived from an EMBL/GenBank/DDBJ whole genome shotgun (WGS) entry which is preliminary data.</text>
</comment>
<evidence type="ECO:0000256" key="2">
    <source>
        <dbReference type="ARBA" id="ARBA00022603"/>
    </source>
</evidence>
<dbReference type="PANTHER" id="PTHR42971">
    <property type="entry name" value="TRNA (CYTIDINE(34)-2'-O)-METHYLTRANSFERASE"/>
    <property type="match status" value="1"/>
</dbReference>
<dbReference type="GO" id="GO:0008175">
    <property type="term" value="F:tRNA methyltransferase activity"/>
    <property type="evidence" value="ECO:0007669"/>
    <property type="project" value="UniProtKB-UniRule"/>
</dbReference>
<evidence type="ECO:0000256" key="3">
    <source>
        <dbReference type="ARBA" id="ARBA00022679"/>
    </source>
</evidence>
<evidence type="ECO:0000256" key="7">
    <source>
        <dbReference type="PIRSR" id="PIRSR029256-1"/>
    </source>
</evidence>
<dbReference type="EC" id="2.1.1.207" evidence="6"/>
<dbReference type="InterPro" id="IPR001537">
    <property type="entry name" value="SpoU_MeTrfase"/>
</dbReference>
<dbReference type="EMBL" id="JACHHG010000007">
    <property type="protein sequence ID" value="MBB6098695.1"/>
    <property type="molecule type" value="Genomic_DNA"/>
</dbReference>
<evidence type="ECO:0000256" key="5">
    <source>
        <dbReference type="ARBA" id="ARBA00022694"/>
    </source>
</evidence>
<evidence type="ECO:0000256" key="6">
    <source>
        <dbReference type="HAMAP-Rule" id="MF_01885"/>
    </source>
</evidence>
<comment type="subcellular location">
    <subcellularLocation>
        <location evidence="6">Cytoplasm</location>
    </subcellularLocation>
</comment>
<keyword evidence="1 6" id="KW-0963">Cytoplasm</keyword>
<dbReference type="RefSeq" id="WP_343058346.1">
    <property type="nucleotide sequence ID" value="NZ_JACHHG010000007.1"/>
</dbReference>
<gene>
    <name evidence="9" type="ORF">HNR42_002130</name>
</gene>
<feature type="domain" description="tRNA/rRNA methyltransferase SpoU type" evidence="8">
    <location>
        <begin position="2"/>
        <end position="138"/>
    </location>
</feature>
<dbReference type="InterPro" id="IPR016914">
    <property type="entry name" value="TrmL"/>
</dbReference>
<keyword evidence="5 6" id="KW-0819">tRNA processing</keyword>
<dbReference type="GO" id="GO:0008757">
    <property type="term" value="F:S-adenosylmethionine-dependent methyltransferase activity"/>
    <property type="evidence" value="ECO:0007669"/>
    <property type="project" value="UniProtKB-UniRule"/>
</dbReference>
<dbReference type="AlphaFoldDB" id="A0A841I465"/>
<evidence type="ECO:0000256" key="1">
    <source>
        <dbReference type="ARBA" id="ARBA00022490"/>
    </source>
</evidence>
<keyword evidence="2 6" id="KW-0489">Methyltransferase</keyword>
<organism evidence="9 10">
    <name type="scientific">Deinobacterium chartae</name>
    <dbReference type="NCBI Taxonomy" id="521158"/>
    <lineage>
        <taxon>Bacteria</taxon>
        <taxon>Thermotogati</taxon>
        <taxon>Deinococcota</taxon>
        <taxon>Deinococci</taxon>
        <taxon>Deinococcales</taxon>
        <taxon>Deinococcaceae</taxon>
        <taxon>Deinobacterium</taxon>
    </lineage>
</organism>
<dbReference type="HAMAP" id="MF_01885">
    <property type="entry name" value="tRNA_methyltr_TrmL"/>
    <property type="match status" value="1"/>
</dbReference>
<feature type="binding site" evidence="6 7">
    <location>
        <position position="128"/>
    </location>
    <ligand>
        <name>S-adenosyl-L-methionine</name>
        <dbReference type="ChEBI" id="CHEBI:59789"/>
    </ligand>
</feature>
<dbReference type="PIRSF" id="PIRSF029256">
    <property type="entry name" value="SpoU_TrmH_prd"/>
    <property type="match status" value="1"/>
</dbReference>
<comment type="catalytic activity">
    <reaction evidence="6">
        <text>5-carboxymethylaminomethyluridine(34) in tRNA(Leu) + S-adenosyl-L-methionine = 5-carboxymethylaminomethyl-2'-O-methyluridine(34) in tRNA(Leu) + S-adenosyl-L-homocysteine + H(+)</text>
        <dbReference type="Rhea" id="RHEA:43088"/>
        <dbReference type="Rhea" id="RHEA-COMP:10333"/>
        <dbReference type="Rhea" id="RHEA-COMP:10334"/>
        <dbReference type="ChEBI" id="CHEBI:15378"/>
        <dbReference type="ChEBI" id="CHEBI:57856"/>
        <dbReference type="ChEBI" id="CHEBI:59789"/>
        <dbReference type="ChEBI" id="CHEBI:74508"/>
        <dbReference type="ChEBI" id="CHEBI:74511"/>
        <dbReference type="EC" id="2.1.1.207"/>
    </reaction>
</comment>
<keyword evidence="10" id="KW-1185">Reference proteome</keyword>
<accession>A0A841I465</accession>
<dbReference type="GO" id="GO:0002130">
    <property type="term" value="P:wobble position ribose methylation"/>
    <property type="evidence" value="ECO:0007669"/>
    <property type="project" value="TreeGrafter"/>
</dbReference>
<dbReference type="GO" id="GO:0003723">
    <property type="term" value="F:RNA binding"/>
    <property type="evidence" value="ECO:0007669"/>
    <property type="project" value="InterPro"/>
</dbReference>
<dbReference type="Gene3D" id="3.40.1280.10">
    <property type="match status" value="1"/>
</dbReference>
<sequence>MIHVVLFEPEMAGNVGSVARTCAVLGATLHLVRPFGFHLRDAAVQRSAMDYLEHLNWHEHRDWQALRDFAGPQARFFGFSAHATRRYTEPRYQPGDYLVFGPESRGLPAWLRAEVDLLTFPMPGQGRSLNLAVSAAVGAFEAMRQLHAW</sequence>
<protein>
    <recommendedName>
        <fullName evidence="6">Putative tRNA (cytidine(34)-2'-O)-methyltransferase</fullName>
        <ecNumber evidence="6">2.1.1.207</ecNumber>
    </recommendedName>
    <alternativeName>
        <fullName evidence="6">tRNA (cytidine/uridine-2'-O-)-methyltransferase</fullName>
    </alternativeName>
</protein>
<dbReference type="SUPFAM" id="SSF75217">
    <property type="entry name" value="alpha/beta knot"/>
    <property type="match status" value="1"/>
</dbReference>
<proteinExistence type="inferred from homology"/>
<name>A0A841I465_9DEIO</name>
<dbReference type="Proteomes" id="UP000569951">
    <property type="component" value="Unassembled WGS sequence"/>
</dbReference>
<evidence type="ECO:0000259" key="8">
    <source>
        <dbReference type="Pfam" id="PF00588"/>
    </source>
</evidence>
<dbReference type="Pfam" id="PF00588">
    <property type="entry name" value="SpoU_methylase"/>
    <property type="match status" value="1"/>
</dbReference>